<name>A0A0V0QI08_PSEPJ</name>
<dbReference type="InParanoid" id="A0A0V0QI08"/>
<sequence>MQQNKSCLKADHNLEYQYINWTDKKENLLQCSKCIIEDEQPIFQKILISDLLNESYKESQIQNWPPLQNKNQSKFVNSIFKCSEQNPSEQNLFNNLIQIQIENLFKDQELKICSRLNQIKKDVKIKFETYIYEFYEQNKTNGKMDIEQIIKNFKIDEFRTKMKEFLDNKINIDQFFQFQQGKNEEFVNKYEKQIDEQFTKQSEIQEQFQRLKEDIDNSLSIINKYEFFNNQRINLPFYKSNYANVANYFQISPDNKKITYNIQNANQWKQVYSDILEKQRTYHLKIRIDSKGTIKNQYFYFGINTQQKKDQIFSNINYISAFSLNNTTGSKNFKKEGNFNRFNEFFIDNQTVLNFIFNINKKQFEIFDDLSYLKCSIELDDIEQPVFYIMNLQQNQALNDLYIDSIFIK</sequence>
<accession>A0A0V0QI08</accession>
<evidence type="ECO:0000313" key="1">
    <source>
        <dbReference type="EMBL" id="KRX01828.1"/>
    </source>
</evidence>
<dbReference type="AlphaFoldDB" id="A0A0V0QI08"/>
<reference evidence="1 2" key="1">
    <citation type="journal article" date="2015" name="Sci. Rep.">
        <title>Genome of the facultative scuticociliatosis pathogen Pseudocohnilembus persalinus provides insight into its virulence through horizontal gene transfer.</title>
        <authorList>
            <person name="Xiong J."/>
            <person name="Wang G."/>
            <person name="Cheng J."/>
            <person name="Tian M."/>
            <person name="Pan X."/>
            <person name="Warren A."/>
            <person name="Jiang C."/>
            <person name="Yuan D."/>
            <person name="Miao W."/>
        </authorList>
    </citation>
    <scope>NUCLEOTIDE SEQUENCE [LARGE SCALE GENOMIC DNA]</scope>
    <source>
        <strain evidence="1">36N120E</strain>
    </source>
</reference>
<keyword evidence="2" id="KW-1185">Reference proteome</keyword>
<dbReference type="EMBL" id="LDAU01000163">
    <property type="protein sequence ID" value="KRX01828.1"/>
    <property type="molecule type" value="Genomic_DNA"/>
</dbReference>
<protein>
    <submittedName>
        <fullName evidence="1">Uncharacterized protein</fullName>
    </submittedName>
</protein>
<organism evidence="1 2">
    <name type="scientific">Pseudocohnilembus persalinus</name>
    <name type="common">Ciliate</name>
    <dbReference type="NCBI Taxonomy" id="266149"/>
    <lineage>
        <taxon>Eukaryota</taxon>
        <taxon>Sar</taxon>
        <taxon>Alveolata</taxon>
        <taxon>Ciliophora</taxon>
        <taxon>Intramacronucleata</taxon>
        <taxon>Oligohymenophorea</taxon>
        <taxon>Scuticociliatia</taxon>
        <taxon>Philasterida</taxon>
        <taxon>Pseudocohnilembidae</taxon>
        <taxon>Pseudocohnilembus</taxon>
    </lineage>
</organism>
<proteinExistence type="predicted"/>
<dbReference type="Proteomes" id="UP000054937">
    <property type="component" value="Unassembled WGS sequence"/>
</dbReference>
<gene>
    <name evidence="1" type="ORF">PPERSA_00538</name>
</gene>
<comment type="caution">
    <text evidence="1">The sequence shown here is derived from an EMBL/GenBank/DDBJ whole genome shotgun (WGS) entry which is preliminary data.</text>
</comment>
<evidence type="ECO:0000313" key="2">
    <source>
        <dbReference type="Proteomes" id="UP000054937"/>
    </source>
</evidence>